<feature type="transmembrane region" description="Helical" evidence="1">
    <location>
        <begin position="60"/>
        <end position="80"/>
    </location>
</feature>
<dbReference type="Proteomes" id="UP000586095">
    <property type="component" value="Unassembled WGS sequence"/>
</dbReference>
<dbReference type="RefSeq" id="WP_185987530.1">
    <property type="nucleotide sequence ID" value="NZ_BAAALZ010000001.1"/>
</dbReference>
<accession>A0A852RA16</accession>
<comment type="caution">
    <text evidence="2">The sequence shown here is derived from an EMBL/GenBank/DDBJ whole genome shotgun (WGS) entry which is preliminary data.</text>
</comment>
<dbReference type="EMBL" id="JACCBD010000001">
    <property type="protein sequence ID" value="NYD27688.1"/>
    <property type="molecule type" value="Genomic_DNA"/>
</dbReference>
<keyword evidence="1" id="KW-0472">Membrane</keyword>
<proteinExistence type="predicted"/>
<feature type="transmembrane region" description="Helical" evidence="1">
    <location>
        <begin position="27"/>
        <end position="48"/>
    </location>
</feature>
<name>A0A852RA16_9MICO</name>
<feature type="transmembrane region" description="Helical" evidence="1">
    <location>
        <begin position="92"/>
        <end position="112"/>
    </location>
</feature>
<keyword evidence="1" id="KW-0812">Transmembrane</keyword>
<evidence type="ECO:0000313" key="2">
    <source>
        <dbReference type="EMBL" id="NYD27688.1"/>
    </source>
</evidence>
<evidence type="ECO:0000256" key="1">
    <source>
        <dbReference type="SAM" id="Phobius"/>
    </source>
</evidence>
<protein>
    <submittedName>
        <fullName evidence="2">MFS family permease</fullName>
    </submittedName>
</protein>
<organism evidence="2 3">
    <name type="scientific">Leucobacter aridicollis</name>
    <dbReference type="NCBI Taxonomy" id="283878"/>
    <lineage>
        <taxon>Bacteria</taxon>
        <taxon>Bacillati</taxon>
        <taxon>Actinomycetota</taxon>
        <taxon>Actinomycetes</taxon>
        <taxon>Micrococcales</taxon>
        <taxon>Microbacteriaceae</taxon>
        <taxon>Leucobacter</taxon>
    </lineage>
</organism>
<gene>
    <name evidence="2" type="ORF">BJ960_002491</name>
</gene>
<reference evidence="2 3" key="1">
    <citation type="submission" date="2020-07" db="EMBL/GenBank/DDBJ databases">
        <title>Sequencing the genomes of 1000 actinobacteria strains.</title>
        <authorList>
            <person name="Klenk H.-P."/>
        </authorList>
    </citation>
    <scope>NUCLEOTIDE SEQUENCE [LARGE SCALE GENOMIC DNA]</scope>
    <source>
        <strain evidence="2 3">DSM 17380</strain>
    </source>
</reference>
<keyword evidence="1" id="KW-1133">Transmembrane helix</keyword>
<dbReference type="AlphaFoldDB" id="A0A852RA16"/>
<keyword evidence="3" id="KW-1185">Reference proteome</keyword>
<sequence length="127" mass="13752">MNSAVWATDLAVFFSDGAETVGRDPGWILAVLALAATVACAALGLLGTRDRWKYNRRWQRGLMGSIAATLSTVLFSSWAMTQALLRGSEPEVGLSMFVTMCAMLYGVLCAVVSPRDLVFEYPGEEQP</sequence>
<evidence type="ECO:0000313" key="3">
    <source>
        <dbReference type="Proteomes" id="UP000586095"/>
    </source>
</evidence>